<dbReference type="RefSeq" id="WP_114408020.1">
    <property type="nucleotide sequence ID" value="NZ_QOWE01000018.1"/>
</dbReference>
<evidence type="ECO:0000313" key="1">
    <source>
        <dbReference type="EMBL" id="RCR67588.1"/>
    </source>
</evidence>
<organism evidence="1 2">
    <name type="scientific">Larkinella punicea</name>
    <dbReference type="NCBI Taxonomy" id="2315727"/>
    <lineage>
        <taxon>Bacteria</taxon>
        <taxon>Pseudomonadati</taxon>
        <taxon>Bacteroidota</taxon>
        <taxon>Cytophagia</taxon>
        <taxon>Cytophagales</taxon>
        <taxon>Spirosomataceae</taxon>
        <taxon>Larkinella</taxon>
    </lineage>
</organism>
<gene>
    <name evidence="1" type="ORF">DUE52_21025</name>
</gene>
<keyword evidence="2" id="KW-1185">Reference proteome</keyword>
<dbReference type="Proteomes" id="UP000253383">
    <property type="component" value="Unassembled WGS sequence"/>
</dbReference>
<dbReference type="OrthoDB" id="1493414at2"/>
<evidence type="ECO:0000313" key="2">
    <source>
        <dbReference type="Proteomes" id="UP000253383"/>
    </source>
</evidence>
<reference evidence="1 2" key="1">
    <citation type="submission" date="2018-07" db="EMBL/GenBank/DDBJ databases">
        <title>Genome analysis of Larkinella rosea.</title>
        <authorList>
            <person name="Zhou Z."/>
            <person name="Wang G."/>
        </authorList>
    </citation>
    <scope>NUCLEOTIDE SEQUENCE [LARGE SCALE GENOMIC DNA]</scope>
    <source>
        <strain evidence="2">zzj9</strain>
    </source>
</reference>
<dbReference type="AlphaFoldDB" id="A0A368JIV7"/>
<proteinExistence type="predicted"/>
<comment type="caution">
    <text evidence="1">The sequence shown here is derived from an EMBL/GenBank/DDBJ whole genome shotgun (WGS) entry which is preliminary data.</text>
</comment>
<dbReference type="EMBL" id="QOWE01000018">
    <property type="protein sequence ID" value="RCR67588.1"/>
    <property type="molecule type" value="Genomic_DNA"/>
</dbReference>
<sequence>MDFSGTFFRFPVAVRRFVFGPLTLAGFLVLMTGACKKETDPAPVSNSPITLFTSPSNPLVARIDNKADGILELYGTKNAAGVTQQLTMLVHQMDPSSKDATYLLLDEQSRLKTILGQDGSKIALKWQTESRATVTYISADGENQVNTEIDLDEEITGGRLAAPATNPVFPAGSGTSVRNNQPLRLSQEFANDAVSIPSGARKAAGQQEVTINLTNCGGLPSDAEYVSVIMYKSPASKSNRVGEFKAHRVTKGMYSVILPTDVSAEVNLSNQDICKGVGKVIDKILCNKVTKVLRKVGSKAPKATPWTLIGGFILDKGLGKLCGITTPEGELCKANFEDEKKNYWTGNVLFIAKAVPTSGGEPRYSRLTDPIDGKASYPDLSVELGAELKVQPLVLSPDRPVAQQSYVARASIHCVPVNSRVSLRVVGTDSYTDEVSTVVYSLDANGAFNFSLTIPGAKTSGIQDEIKLTVTLPDGKVITKTASLIFG</sequence>
<protein>
    <submittedName>
        <fullName evidence="1">Uncharacterized protein</fullName>
    </submittedName>
</protein>
<accession>A0A368JIV7</accession>
<name>A0A368JIV7_9BACT</name>